<dbReference type="InterPro" id="IPR020539">
    <property type="entry name" value="RNase_P_CS"/>
</dbReference>
<keyword evidence="4" id="KW-1185">Reference proteome</keyword>
<reference evidence="3 4" key="1">
    <citation type="submission" date="2021-06" db="EMBL/GenBank/DDBJ databases">
        <authorList>
            <person name="Sun Q."/>
            <person name="Li D."/>
        </authorList>
    </citation>
    <scope>NUCLEOTIDE SEQUENCE [LARGE SCALE GENOMIC DNA]</scope>
    <source>
        <strain evidence="3 4">N19</strain>
    </source>
</reference>
<comment type="subunit">
    <text evidence="1">Consists of a catalytic RNA component (M1 or rnpB) and a protein subunit.</text>
</comment>
<comment type="function">
    <text evidence="1">RNaseP catalyzes the removal of the 5'-leader sequence from pre-tRNA to produce the mature 5'-terminus. It can also cleave other RNA substrates such as 4.5S RNA. The protein component plays an auxiliary but essential role in vivo by binding to the 5'-leader sequence and broadening the substrate specificity of the ribozyme.</text>
</comment>
<dbReference type="GO" id="GO:0004526">
    <property type="term" value="F:ribonuclease P activity"/>
    <property type="evidence" value="ECO:0007669"/>
    <property type="project" value="UniProtKB-EC"/>
</dbReference>
<proteinExistence type="inferred from homology"/>
<keyword evidence="1" id="KW-0255">Endonuclease</keyword>
<evidence type="ECO:0000313" key="3">
    <source>
        <dbReference type="EMBL" id="MBU5335391.1"/>
    </source>
</evidence>
<keyword evidence="1" id="KW-0694">RNA-binding</keyword>
<organism evidence="3 4">
    <name type="scientific">Intestinibacter bartlettii</name>
    <dbReference type="NCBI Taxonomy" id="261299"/>
    <lineage>
        <taxon>Bacteria</taxon>
        <taxon>Bacillati</taxon>
        <taxon>Bacillota</taxon>
        <taxon>Clostridia</taxon>
        <taxon>Peptostreptococcales</taxon>
        <taxon>Peptostreptococcaceae</taxon>
        <taxon>Intestinibacter</taxon>
    </lineage>
</organism>
<evidence type="ECO:0000256" key="1">
    <source>
        <dbReference type="HAMAP-Rule" id="MF_00227"/>
    </source>
</evidence>
<dbReference type="Proteomes" id="UP001196301">
    <property type="component" value="Unassembled WGS sequence"/>
</dbReference>
<dbReference type="Pfam" id="PF00825">
    <property type="entry name" value="Ribonuclease_P"/>
    <property type="match status" value="1"/>
</dbReference>
<dbReference type="PANTHER" id="PTHR33992:SF1">
    <property type="entry name" value="RIBONUCLEASE P PROTEIN COMPONENT"/>
    <property type="match status" value="1"/>
</dbReference>
<comment type="catalytic activity">
    <reaction evidence="1">
        <text>Endonucleolytic cleavage of RNA, removing 5'-extranucleotides from tRNA precursor.</text>
        <dbReference type="EC" id="3.1.26.5"/>
    </reaction>
</comment>
<dbReference type="HAMAP" id="MF_00227">
    <property type="entry name" value="RNase_P"/>
    <property type="match status" value="1"/>
</dbReference>
<evidence type="ECO:0000313" key="4">
    <source>
        <dbReference type="Proteomes" id="UP001196301"/>
    </source>
</evidence>
<dbReference type="NCBIfam" id="TIGR00188">
    <property type="entry name" value="rnpA"/>
    <property type="match status" value="1"/>
</dbReference>
<accession>A0ABS6DU82</accession>
<keyword evidence="1 3" id="KW-0378">Hydrolase</keyword>
<dbReference type="EC" id="3.1.26.5" evidence="1 2"/>
<gene>
    <name evidence="1 3" type="primary">rnpA</name>
    <name evidence="3" type="ORF">KQI20_02950</name>
</gene>
<protein>
    <recommendedName>
        <fullName evidence="1 2">Ribonuclease P protein component</fullName>
        <shortName evidence="1">RNase P protein</shortName>
        <shortName evidence="1">RNaseP protein</shortName>
        <ecNumber evidence="1 2">3.1.26.5</ecNumber>
    </recommendedName>
    <alternativeName>
        <fullName evidence="1">Protein C5</fullName>
    </alternativeName>
</protein>
<dbReference type="PANTHER" id="PTHR33992">
    <property type="entry name" value="RIBONUCLEASE P PROTEIN COMPONENT"/>
    <property type="match status" value="1"/>
</dbReference>
<dbReference type="EMBL" id="JAHLOQ010000004">
    <property type="protein sequence ID" value="MBU5335391.1"/>
    <property type="molecule type" value="Genomic_DNA"/>
</dbReference>
<dbReference type="RefSeq" id="WP_216568506.1">
    <property type="nucleotide sequence ID" value="NZ_JAHLOQ010000004.1"/>
</dbReference>
<keyword evidence="1" id="KW-0819">tRNA processing</keyword>
<dbReference type="PROSITE" id="PS00648">
    <property type="entry name" value="RIBONUCLEASE_P"/>
    <property type="match status" value="1"/>
</dbReference>
<comment type="similarity">
    <text evidence="1">Belongs to the RnpA family.</text>
</comment>
<comment type="caution">
    <text evidence="3">The sequence shown here is derived from an EMBL/GenBank/DDBJ whole genome shotgun (WGS) entry which is preliminary data.</text>
</comment>
<evidence type="ECO:0000256" key="2">
    <source>
        <dbReference type="NCBIfam" id="TIGR00188"/>
    </source>
</evidence>
<dbReference type="InterPro" id="IPR000100">
    <property type="entry name" value="RNase_P"/>
</dbReference>
<keyword evidence="1" id="KW-0540">Nuclease</keyword>
<name>A0ABS6DU82_9FIRM</name>
<sequence length="114" mass="13731">MYFNETERLRKDSDFRRVYKHGKSFANRYLVMYIMRNNLEYNRVGISVSKKVGKANVRNKVKRRIRESFRLDVDGKVKSGYDIVFIARVAINDVQYDEINKSMKHLVNKFKLFR</sequence>